<dbReference type="GO" id="GO:0004386">
    <property type="term" value="F:helicase activity"/>
    <property type="evidence" value="ECO:0007669"/>
    <property type="project" value="UniProtKB-KW"/>
</dbReference>
<keyword evidence="2" id="KW-0067">ATP-binding</keyword>
<keyword evidence="2" id="KW-0547">Nucleotide-binding</keyword>
<dbReference type="Pfam" id="PF13538">
    <property type="entry name" value="UvrD_C_2"/>
    <property type="match status" value="1"/>
</dbReference>
<feature type="domain" description="UvrD-like helicase C-terminal" evidence="1">
    <location>
        <begin position="54"/>
        <end position="102"/>
    </location>
</feature>
<gene>
    <name evidence="2" type="ORF">HDG40_001748</name>
</gene>
<dbReference type="AlphaFoldDB" id="A0A7W8Q4K1"/>
<protein>
    <submittedName>
        <fullName evidence="2">Superfamily I DNA and RNA helicase</fullName>
    </submittedName>
</protein>
<comment type="caution">
    <text evidence="2">The sequence shown here is derived from an EMBL/GenBank/DDBJ whole genome shotgun (WGS) entry which is preliminary data.</text>
</comment>
<dbReference type="InterPro" id="IPR027417">
    <property type="entry name" value="P-loop_NTPase"/>
</dbReference>
<evidence type="ECO:0000259" key="1">
    <source>
        <dbReference type="Pfam" id="PF13538"/>
    </source>
</evidence>
<keyword evidence="2" id="KW-0378">Hydrolase</keyword>
<dbReference type="RefSeq" id="WP_184129275.1">
    <property type="nucleotide sequence ID" value="NZ_JACHDD010000003.1"/>
</dbReference>
<keyword evidence="3" id="KW-1185">Reference proteome</keyword>
<dbReference type="Proteomes" id="UP000592780">
    <property type="component" value="Unassembled WGS sequence"/>
</dbReference>
<proteinExistence type="predicted"/>
<reference evidence="2 3" key="1">
    <citation type="submission" date="2020-08" db="EMBL/GenBank/DDBJ databases">
        <title>Genomic Encyclopedia of Type Strains, Phase IV (KMG-V): Genome sequencing to study the core and pangenomes of soil and plant-associated prokaryotes.</title>
        <authorList>
            <person name="Whitman W."/>
        </authorList>
    </citation>
    <scope>NUCLEOTIDE SEQUENCE [LARGE SCALE GENOMIC DNA]</scope>
    <source>
        <strain evidence="2 3">JPY158</strain>
    </source>
</reference>
<dbReference type="Gene3D" id="3.40.50.300">
    <property type="entry name" value="P-loop containing nucleotide triphosphate hydrolases"/>
    <property type="match status" value="1"/>
</dbReference>
<dbReference type="InterPro" id="IPR027785">
    <property type="entry name" value="UvrD-like_helicase_C"/>
</dbReference>
<organism evidence="2 3">
    <name type="scientific">Paraburkholderia atlantica</name>
    <dbReference type="NCBI Taxonomy" id="2654982"/>
    <lineage>
        <taxon>Bacteria</taxon>
        <taxon>Pseudomonadati</taxon>
        <taxon>Pseudomonadota</taxon>
        <taxon>Betaproteobacteria</taxon>
        <taxon>Burkholderiales</taxon>
        <taxon>Burkholderiaceae</taxon>
        <taxon>Paraburkholderia</taxon>
    </lineage>
</organism>
<evidence type="ECO:0000313" key="2">
    <source>
        <dbReference type="EMBL" id="MBB5423604.1"/>
    </source>
</evidence>
<name>A0A7W8Q4K1_PARAM</name>
<dbReference type="EMBL" id="JACHDD010000003">
    <property type="protein sequence ID" value="MBB5423604.1"/>
    <property type="molecule type" value="Genomic_DNA"/>
</dbReference>
<sequence length="116" mass="13239">MEAGFSPSDIALLTFSGRDKSLLLMLDQLGRHRLRSFTGTYDEQGSPRYRDGDITAETIYRFKGQSAPCVIRTEVDLEQFDDMVFRRLFVGATRATMKLIVVMSERAEAQLIRRLS</sequence>
<accession>A0A7W8Q4K1</accession>
<evidence type="ECO:0000313" key="3">
    <source>
        <dbReference type="Proteomes" id="UP000592780"/>
    </source>
</evidence>
<keyword evidence="2" id="KW-0347">Helicase</keyword>